<evidence type="ECO:0000256" key="1">
    <source>
        <dbReference type="ARBA" id="ARBA00008791"/>
    </source>
</evidence>
<reference evidence="3 4" key="1">
    <citation type="submission" date="2024-07" db="EMBL/GenBank/DDBJ databases">
        <title>Uliginosibacterium flavum JJ3220;KACC:17644.</title>
        <authorList>
            <person name="Kim M.K."/>
        </authorList>
    </citation>
    <scope>NUCLEOTIDE SEQUENCE [LARGE SCALE GENOMIC DNA]</scope>
    <source>
        <strain evidence="3 4">KACC:17644</strain>
    </source>
</reference>
<evidence type="ECO:0000313" key="3">
    <source>
        <dbReference type="EMBL" id="MET7014724.1"/>
    </source>
</evidence>
<protein>
    <submittedName>
        <fullName evidence="3">Universal stress protein</fullName>
    </submittedName>
</protein>
<dbReference type="InterPro" id="IPR014729">
    <property type="entry name" value="Rossmann-like_a/b/a_fold"/>
</dbReference>
<feature type="domain" description="UspA" evidence="2">
    <location>
        <begin position="1"/>
        <end position="147"/>
    </location>
</feature>
<dbReference type="EMBL" id="JBEWZI010000010">
    <property type="protein sequence ID" value="MET7014724.1"/>
    <property type="molecule type" value="Genomic_DNA"/>
</dbReference>
<dbReference type="CDD" id="cd00293">
    <property type="entry name" value="USP-like"/>
    <property type="match status" value="1"/>
</dbReference>
<dbReference type="Gene3D" id="3.40.50.620">
    <property type="entry name" value="HUPs"/>
    <property type="match status" value="1"/>
</dbReference>
<name>A0ABV2TLD1_9RHOO</name>
<organism evidence="3 4">
    <name type="scientific">Uliginosibacterium flavum</name>
    <dbReference type="NCBI Taxonomy" id="1396831"/>
    <lineage>
        <taxon>Bacteria</taxon>
        <taxon>Pseudomonadati</taxon>
        <taxon>Pseudomonadota</taxon>
        <taxon>Betaproteobacteria</taxon>
        <taxon>Rhodocyclales</taxon>
        <taxon>Zoogloeaceae</taxon>
        <taxon>Uliginosibacterium</taxon>
    </lineage>
</organism>
<dbReference type="PANTHER" id="PTHR46268:SF15">
    <property type="entry name" value="UNIVERSAL STRESS PROTEIN HP_0031"/>
    <property type="match status" value="1"/>
</dbReference>
<dbReference type="Proteomes" id="UP001549691">
    <property type="component" value="Unassembled WGS sequence"/>
</dbReference>
<dbReference type="InterPro" id="IPR006015">
    <property type="entry name" value="Universal_stress_UspA"/>
</dbReference>
<keyword evidence="4" id="KW-1185">Reference proteome</keyword>
<comment type="similarity">
    <text evidence="1">Belongs to the universal stress protein A family.</text>
</comment>
<evidence type="ECO:0000313" key="4">
    <source>
        <dbReference type="Proteomes" id="UP001549691"/>
    </source>
</evidence>
<sequence>MYKHLLIPTDGSELSNRAVASAIEFARSLKAKITFLYVQPEFPLPIAGEGAMLAPESRDEFAQSTREQAERILAEAAVTAKAAGLETSTTTEVSDIPYQVIINTAQNRGCDLVFMASHGRKGLAGLLLGSETHKVLTHCKVPVLVYR</sequence>
<dbReference type="PANTHER" id="PTHR46268">
    <property type="entry name" value="STRESS RESPONSE PROTEIN NHAX"/>
    <property type="match status" value="1"/>
</dbReference>
<dbReference type="RefSeq" id="WP_354601181.1">
    <property type="nucleotide sequence ID" value="NZ_JBEWZI010000010.1"/>
</dbReference>
<comment type="caution">
    <text evidence="3">The sequence shown here is derived from an EMBL/GenBank/DDBJ whole genome shotgun (WGS) entry which is preliminary data.</text>
</comment>
<accession>A0ABV2TLD1</accession>
<gene>
    <name evidence="3" type="ORF">ABXR19_11040</name>
</gene>
<dbReference type="PRINTS" id="PR01438">
    <property type="entry name" value="UNVRSLSTRESS"/>
</dbReference>
<dbReference type="InterPro" id="IPR006016">
    <property type="entry name" value="UspA"/>
</dbReference>
<evidence type="ECO:0000259" key="2">
    <source>
        <dbReference type="Pfam" id="PF00582"/>
    </source>
</evidence>
<dbReference type="SUPFAM" id="SSF52402">
    <property type="entry name" value="Adenine nucleotide alpha hydrolases-like"/>
    <property type="match status" value="1"/>
</dbReference>
<dbReference type="Pfam" id="PF00582">
    <property type="entry name" value="Usp"/>
    <property type="match status" value="1"/>
</dbReference>
<proteinExistence type="inferred from homology"/>